<keyword evidence="1 2" id="KW-0694">RNA-binding</keyword>
<dbReference type="Pfam" id="PF00076">
    <property type="entry name" value="RRM_1"/>
    <property type="match status" value="1"/>
</dbReference>
<gene>
    <name evidence="5" type="ORF">HII31_09125</name>
</gene>
<feature type="compositionally biased region" description="Basic and acidic residues" evidence="3">
    <location>
        <begin position="1"/>
        <end position="17"/>
    </location>
</feature>
<dbReference type="CDD" id="cd12418">
    <property type="entry name" value="RRM_Aly_REF_like"/>
    <property type="match status" value="1"/>
</dbReference>
<accession>A0A8H6VJX1</accession>
<feature type="compositionally biased region" description="Low complexity" evidence="3">
    <location>
        <begin position="371"/>
        <end position="387"/>
    </location>
</feature>
<dbReference type="PANTHER" id="PTHR19965:SF82">
    <property type="entry name" value="THO COMPLEX SUBUNIT 4"/>
    <property type="match status" value="1"/>
</dbReference>
<evidence type="ECO:0000259" key="4">
    <source>
        <dbReference type="PROSITE" id="PS50102"/>
    </source>
</evidence>
<dbReference type="SMART" id="SM01218">
    <property type="entry name" value="FoP_duplication"/>
    <property type="match status" value="1"/>
</dbReference>
<dbReference type="AlphaFoldDB" id="A0A8H6VJX1"/>
<dbReference type="Proteomes" id="UP000660729">
    <property type="component" value="Unassembled WGS sequence"/>
</dbReference>
<dbReference type="SUPFAM" id="SSF54928">
    <property type="entry name" value="RNA-binding domain, RBD"/>
    <property type="match status" value="1"/>
</dbReference>
<dbReference type="OrthoDB" id="5382468at2759"/>
<protein>
    <submittedName>
        <fullName evidence="5">THO complex subunit 4A</fullName>
    </submittedName>
</protein>
<comment type="caution">
    <text evidence="5">The sequence shown here is derived from an EMBL/GenBank/DDBJ whole genome shotgun (WGS) entry which is preliminary data.</text>
</comment>
<feature type="compositionally biased region" description="Basic and acidic residues" evidence="3">
    <location>
        <begin position="42"/>
        <end position="61"/>
    </location>
</feature>
<feature type="region of interest" description="Disordered" evidence="3">
    <location>
        <begin position="216"/>
        <end position="397"/>
    </location>
</feature>
<dbReference type="SMART" id="SM00360">
    <property type="entry name" value="RRM"/>
    <property type="match status" value="1"/>
</dbReference>
<dbReference type="GO" id="GO:0003729">
    <property type="term" value="F:mRNA binding"/>
    <property type="evidence" value="ECO:0007669"/>
    <property type="project" value="TreeGrafter"/>
</dbReference>
<evidence type="ECO:0000313" key="6">
    <source>
        <dbReference type="Proteomes" id="UP000660729"/>
    </source>
</evidence>
<organism evidence="5 6">
    <name type="scientific">Pseudocercospora fuligena</name>
    <dbReference type="NCBI Taxonomy" id="685502"/>
    <lineage>
        <taxon>Eukaryota</taxon>
        <taxon>Fungi</taxon>
        <taxon>Dikarya</taxon>
        <taxon>Ascomycota</taxon>
        <taxon>Pezizomycotina</taxon>
        <taxon>Dothideomycetes</taxon>
        <taxon>Dothideomycetidae</taxon>
        <taxon>Mycosphaerellales</taxon>
        <taxon>Mycosphaerellaceae</taxon>
        <taxon>Pseudocercospora</taxon>
    </lineage>
</organism>
<proteinExistence type="predicted"/>
<reference evidence="5" key="1">
    <citation type="submission" date="2020-04" db="EMBL/GenBank/DDBJ databases">
        <title>Draft genome resource of the tomato pathogen Pseudocercospora fuligena.</title>
        <authorList>
            <person name="Zaccaron A."/>
        </authorList>
    </citation>
    <scope>NUCLEOTIDE SEQUENCE</scope>
    <source>
        <strain evidence="5">PF001</strain>
    </source>
</reference>
<evidence type="ECO:0000313" key="5">
    <source>
        <dbReference type="EMBL" id="KAF7189485.1"/>
    </source>
</evidence>
<feature type="compositionally biased region" description="Basic and acidic residues" evidence="3">
    <location>
        <begin position="243"/>
        <end position="294"/>
    </location>
</feature>
<dbReference type="Gene3D" id="3.30.70.330">
    <property type="match status" value="1"/>
</dbReference>
<dbReference type="InterPro" id="IPR025715">
    <property type="entry name" value="FoP_C"/>
</dbReference>
<dbReference type="PROSITE" id="PS50102">
    <property type="entry name" value="RRM"/>
    <property type="match status" value="1"/>
</dbReference>
<name>A0A8H6VJX1_9PEZI</name>
<evidence type="ECO:0000256" key="2">
    <source>
        <dbReference type="PROSITE-ProRule" id="PRU00176"/>
    </source>
</evidence>
<dbReference type="GO" id="GO:0005634">
    <property type="term" value="C:nucleus"/>
    <property type="evidence" value="ECO:0007669"/>
    <property type="project" value="TreeGrafter"/>
</dbReference>
<dbReference type="InterPro" id="IPR000504">
    <property type="entry name" value="RRM_dom"/>
</dbReference>
<dbReference type="InterPro" id="IPR051229">
    <property type="entry name" value="ALYREF_mRNA_export"/>
</dbReference>
<dbReference type="InterPro" id="IPR012677">
    <property type="entry name" value="Nucleotide-bd_a/b_plait_sf"/>
</dbReference>
<evidence type="ECO:0000256" key="3">
    <source>
        <dbReference type="SAM" id="MobiDB-lite"/>
    </source>
</evidence>
<feature type="compositionally biased region" description="Basic and acidic residues" evidence="3">
    <location>
        <begin position="315"/>
        <end position="343"/>
    </location>
</feature>
<feature type="compositionally biased region" description="Gly residues" evidence="3">
    <location>
        <begin position="18"/>
        <end position="29"/>
    </location>
</feature>
<feature type="domain" description="RRM" evidence="4">
    <location>
        <begin position="155"/>
        <end position="232"/>
    </location>
</feature>
<feature type="region of interest" description="Disordered" evidence="3">
    <location>
        <begin position="1"/>
        <end position="61"/>
    </location>
</feature>
<dbReference type="InterPro" id="IPR035979">
    <property type="entry name" value="RBD_domain_sf"/>
</dbReference>
<keyword evidence="6" id="KW-1185">Reference proteome</keyword>
<dbReference type="EMBL" id="JABCIY010000185">
    <property type="protein sequence ID" value="KAF7189485.1"/>
    <property type="molecule type" value="Genomic_DNA"/>
</dbReference>
<dbReference type="PANTHER" id="PTHR19965">
    <property type="entry name" value="RNA AND EXPORT FACTOR BINDING PROTEIN"/>
    <property type="match status" value="1"/>
</dbReference>
<sequence>MDRSLDEIIGERPERPRGGGGRGRGGRGGGGDRRPPPAARAPRREEYPRDGVRKVPNRMDTEHKDTLSDILAANRCCFLPLYRDVSLSDAIDPVQAKRSILRTRRITMAMYRRDEPANIDSDWVHDRFEDDRYDRRSRAPIDDRYGGRGSAPTGSKLRVDNIHYELTEDDLRELFERVGPTVSVRLLYDRQDRSQGTAYVIYEDERDARDALHKFDGQNANGQPIRISLMPSGPSRDAPPRGIADRIERQPRSIFDRITSSRDDSRDGGRRPRQRSDSPRKSDRLAAPDVDRYVPGRGSRSPIRRRGTPRGGGRRPGERREERGGRGPREPRERKPRVDDEGRPLVVGRPRKTAEELDAEMNDYFGKGDETTGNDGAATEANGAENGRATDDIDMDI</sequence>
<evidence type="ECO:0000256" key="1">
    <source>
        <dbReference type="ARBA" id="ARBA00022884"/>
    </source>
</evidence>